<sequence>MKNAILNWSKKYQHTMFSVSAVAVYVALKETGIDPLDNMITYLEGKRVTIMAVFPALAVIYSIFQALGWYTMTEDEQNGVKKRIRNAFVVAFGIMIIVWFVLDADTNVDMTNGPTIPHVVTEQLV</sequence>
<keyword evidence="1" id="KW-0812">Transmembrane</keyword>
<keyword evidence="1" id="KW-1133">Transmembrane helix</keyword>
<dbReference type="AlphaFoldDB" id="A0A7X3FLU1"/>
<dbReference type="EMBL" id="RHLK01000018">
    <property type="protein sequence ID" value="MVP02105.1"/>
    <property type="molecule type" value="Genomic_DNA"/>
</dbReference>
<accession>A0A7X3FLU1</accession>
<name>A0A7X3FLU1_9BACL</name>
<keyword evidence="3" id="KW-1185">Reference proteome</keyword>
<dbReference type="Proteomes" id="UP000490800">
    <property type="component" value="Unassembled WGS sequence"/>
</dbReference>
<dbReference type="RefSeq" id="WP_157338533.1">
    <property type="nucleotide sequence ID" value="NZ_RHLK01000018.1"/>
</dbReference>
<feature type="transmembrane region" description="Helical" evidence="1">
    <location>
        <begin position="48"/>
        <end position="72"/>
    </location>
</feature>
<feature type="transmembrane region" description="Helical" evidence="1">
    <location>
        <begin position="84"/>
        <end position="102"/>
    </location>
</feature>
<reference evidence="2 3" key="1">
    <citation type="journal article" date="2019" name="Microorganisms">
        <title>Paenibacillus lutrae sp. nov., A Chitinolytic Species Isolated from A River Otter in Castril Natural Park, Granada, Spain.</title>
        <authorList>
            <person name="Rodriguez M."/>
            <person name="Reina J.C."/>
            <person name="Bejar V."/>
            <person name="Llamas I."/>
        </authorList>
    </citation>
    <scope>NUCLEOTIDE SEQUENCE [LARGE SCALE GENOMIC DNA]</scope>
    <source>
        <strain evidence="2 3">N10</strain>
    </source>
</reference>
<comment type="caution">
    <text evidence="2">The sequence shown here is derived from an EMBL/GenBank/DDBJ whole genome shotgun (WGS) entry which is preliminary data.</text>
</comment>
<feature type="transmembrane region" description="Helical" evidence="1">
    <location>
        <begin position="12"/>
        <end position="28"/>
    </location>
</feature>
<organism evidence="2 3">
    <name type="scientific">Paenibacillus lutrae</name>
    <dbReference type="NCBI Taxonomy" id="2078573"/>
    <lineage>
        <taxon>Bacteria</taxon>
        <taxon>Bacillati</taxon>
        <taxon>Bacillota</taxon>
        <taxon>Bacilli</taxon>
        <taxon>Bacillales</taxon>
        <taxon>Paenibacillaceae</taxon>
        <taxon>Paenibacillus</taxon>
    </lineage>
</organism>
<evidence type="ECO:0000256" key="1">
    <source>
        <dbReference type="SAM" id="Phobius"/>
    </source>
</evidence>
<gene>
    <name evidence="2" type="ORF">EDM21_21735</name>
</gene>
<proteinExistence type="predicted"/>
<protein>
    <submittedName>
        <fullName evidence="2">Uncharacterized protein</fullName>
    </submittedName>
</protein>
<evidence type="ECO:0000313" key="2">
    <source>
        <dbReference type="EMBL" id="MVP02105.1"/>
    </source>
</evidence>
<keyword evidence="1" id="KW-0472">Membrane</keyword>
<evidence type="ECO:0000313" key="3">
    <source>
        <dbReference type="Proteomes" id="UP000490800"/>
    </source>
</evidence>